<evidence type="ECO:0000313" key="7">
    <source>
        <dbReference type="Proteomes" id="UP001597399"/>
    </source>
</evidence>
<evidence type="ECO:0000256" key="4">
    <source>
        <dbReference type="ARBA" id="ARBA00048462"/>
    </source>
</evidence>
<comment type="catalytic activity">
    <reaction evidence="4">
        <text>holo-[ACP] + malonyl-CoA = malonyl-[ACP] + CoA</text>
        <dbReference type="Rhea" id="RHEA:41792"/>
        <dbReference type="Rhea" id="RHEA-COMP:9623"/>
        <dbReference type="Rhea" id="RHEA-COMP:9685"/>
        <dbReference type="ChEBI" id="CHEBI:57287"/>
        <dbReference type="ChEBI" id="CHEBI:57384"/>
        <dbReference type="ChEBI" id="CHEBI:64479"/>
        <dbReference type="ChEBI" id="CHEBI:78449"/>
        <dbReference type="EC" id="2.3.1.39"/>
    </reaction>
</comment>
<dbReference type="InterPro" id="IPR016035">
    <property type="entry name" value="Acyl_Trfase/lysoPLipase"/>
</dbReference>
<keyword evidence="7" id="KW-1185">Reference proteome</keyword>
<name>A0ABW5S2Q8_9BACL</name>
<keyword evidence="3 6" id="KW-0012">Acyltransferase</keyword>
<dbReference type="InterPro" id="IPR050858">
    <property type="entry name" value="Mal-CoA-ACP_Trans/PKS_FabD"/>
</dbReference>
<evidence type="ECO:0000313" key="6">
    <source>
        <dbReference type="EMBL" id="MFD2693329.1"/>
    </source>
</evidence>
<dbReference type="Gene3D" id="3.30.70.250">
    <property type="entry name" value="Malonyl-CoA ACP transacylase, ACP-binding"/>
    <property type="match status" value="1"/>
</dbReference>
<evidence type="ECO:0000256" key="1">
    <source>
        <dbReference type="ARBA" id="ARBA00013258"/>
    </source>
</evidence>
<sequence length="354" mass="39888">MNSFIKNKQISSDQWLASNGIYKRTPHFIAKKLVVMFPGHGSQYHGMFKGFQNEAFQSVVRRADVLYKEKFGEKLSDYWESGELDDPLVMQTSIYTVNVAMYEAYKESGHKPNYLIGHSLGEISALAAGSSITFDTGFEICCIRASLLKKMDKRARGNMISIKTSPDDERILDFVWANEGSCSLSIINNSSQIVVSGRSECIGLLNQYCMENDLKCFILPIPFAFHSELLKEIYDPFKAQLDHLSFGKSVIPVYSTILNRFYRAEDYQQLPQLLAMQLLQPFSFYSCIEQLIHLYDANIFIELGAGTILTKLIKNDTKLNKDIIVLASNAKKADPNLTFKGCLAALNLNTSEGI</sequence>
<dbReference type="PANTHER" id="PTHR42681:SF1">
    <property type="entry name" value="MALONYL-COA-ACYL CARRIER PROTEIN TRANSACYLASE, MITOCHONDRIAL"/>
    <property type="match status" value="1"/>
</dbReference>
<dbReference type="EMBL" id="JBHUMQ010000015">
    <property type="protein sequence ID" value="MFD2693329.1"/>
    <property type="molecule type" value="Genomic_DNA"/>
</dbReference>
<dbReference type="SUPFAM" id="SSF52151">
    <property type="entry name" value="FabD/lysophospholipase-like"/>
    <property type="match status" value="1"/>
</dbReference>
<dbReference type="SMART" id="SM00827">
    <property type="entry name" value="PKS_AT"/>
    <property type="match status" value="1"/>
</dbReference>
<organism evidence="6 7">
    <name type="scientific">Sporolactobacillus shoreicorticis</name>
    <dbReference type="NCBI Taxonomy" id="1923877"/>
    <lineage>
        <taxon>Bacteria</taxon>
        <taxon>Bacillati</taxon>
        <taxon>Bacillota</taxon>
        <taxon>Bacilli</taxon>
        <taxon>Bacillales</taxon>
        <taxon>Sporolactobacillaceae</taxon>
        <taxon>Sporolactobacillus</taxon>
    </lineage>
</organism>
<evidence type="ECO:0000256" key="2">
    <source>
        <dbReference type="ARBA" id="ARBA00022679"/>
    </source>
</evidence>
<accession>A0ABW5S2Q8</accession>
<gene>
    <name evidence="6" type="ORF">ACFSUE_06745</name>
</gene>
<evidence type="ECO:0000256" key="3">
    <source>
        <dbReference type="ARBA" id="ARBA00023315"/>
    </source>
</evidence>
<dbReference type="Proteomes" id="UP001597399">
    <property type="component" value="Unassembled WGS sequence"/>
</dbReference>
<dbReference type="InterPro" id="IPR001227">
    <property type="entry name" value="Ac_transferase_dom_sf"/>
</dbReference>
<dbReference type="PANTHER" id="PTHR42681">
    <property type="entry name" value="MALONYL-COA-ACYL CARRIER PROTEIN TRANSACYLASE, MITOCHONDRIAL"/>
    <property type="match status" value="1"/>
</dbReference>
<dbReference type="GO" id="GO:0004314">
    <property type="term" value="F:[acyl-carrier-protein] S-malonyltransferase activity"/>
    <property type="evidence" value="ECO:0007669"/>
    <property type="project" value="UniProtKB-EC"/>
</dbReference>
<dbReference type="RefSeq" id="WP_253058031.1">
    <property type="nucleotide sequence ID" value="NZ_JAMXWM010000002.1"/>
</dbReference>
<protein>
    <recommendedName>
        <fullName evidence="1">[acyl-carrier-protein] S-malonyltransferase</fullName>
        <ecNumber evidence="1">2.3.1.39</ecNumber>
    </recommendedName>
</protein>
<proteinExistence type="predicted"/>
<keyword evidence="2 6" id="KW-0808">Transferase</keyword>
<dbReference type="EC" id="2.3.1.39" evidence="1"/>
<dbReference type="InterPro" id="IPR014043">
    <property type="entry name" value="Acyl_transferase_dom"/>
</dbReference>
<dbReference type="Pfam" id="PF00698">
    <property type="entry name" value="Acyl_transf_1"/>
    <property type="match status" value="1"/>
</dbReference>
<dbReference type="Gene3D" id="3.40.366.10">
    <property type="entry name" value="Malonyl-Coenzyme A Acyl Carrier Protein, domain 2"/>
    <property type="match status" value="1"/>
</dbReference>
<feature type="domain" description="Malonyl-CoA:ACP transacylase (MAT)" evidence="5">
    <location>
        <begin position="36"/>
        <end position="333"/>
    </location>
</feature>
<evidence type="ECO:0000259" key="5">
    <source>
        <dbReference type="SMART" id="SM00827"/>
    </source>
</evidence>
<reference evidence="7" key="1">
    <citation type="journal article" date="2019" name="Int. J. Syst. Evol. Microbiol.">
        <title>The Global Catalogue of Microorganisms (GCM) 10K type strain sequencing project: providing services to taxonomists for standard genome sequencing and annotation.</title>
        <authorList>
            <consortium name="The Broad Institute Genomics Platform"/>
            <consortium name="The Broad Institute Genome Sequencing Center for Infectious Disease"/>
            <person name="Wu L."/>
            <person name="Ma J."/>
        </authorList>
    </citation>
    <scope>NUCLEOTIDE SEQUENCE [LARGE SCALE GENOMIC DNA]</scope>
    <source>
        <strain evidence="7">TISTR 2466</strain>
    </source>
</reference>
<comment type="caution">
    <text evidence="6">The sequence shown here is derived from an EMBL/GenBank/DDBJ whole genome shotgun (WGS) entry which is preliminary data.</text>
</comment>